<dbReference type="AlphaFoldDB" id="A0AAD7B8J4"/>
<dbReference type="EMBL" id="JARKIF010000027">
    <property type="protein sequence ID" value="KAJ7614059.1"/>
    <property type="molecule type" value="Genomic_DNA"/>
</dbReference>
<comment type="caution">
    <text evidence="2">The sequence shown here is derived from an EMBL/GenBank/DDBJ whole genome shotgun (WGS) entry which is preliminary data.</text>
</comment>
<evidence type="ECO:0000256" key="1">
    <source>
        <dbReference type="SAM" id="MobiDB-lite"/>
    </source>
</evidence>
<dbReference type="Proteomes" id="UP001221142">
    <property type="component" value="Unassembled WGS sequence"/>
</dbReference>
<sequence length="316" mass="34799">MEVEDHTSMPDPFRPYTSIDEVHPGHIVRRVINSTHIAQAKQKPSTASRNFGVVVTVKLRSIKVAPLTYDLPNVNRHAWERMVLSKPVPSYLSGSNEPVSIRVGWPIEIIFGPGCQELEWDAQQGTQLVVRNYEAYQNRRDVDFPGMSALHVQDKINPGGQIRARCRSISAAIDSTVGNTHNHHPAPPALGNGQMPQFPPPPHAGYQQVPHGIPRPAWAKTPPPPAARRRAMSHGAAMAPQPQMQYYHPGQPAQAGPNFGIYPDPLQVPPAWAQMPMPTMYQMPGGGWHLGNAYHHTELPPAGPPPPYSAGNYHEP</sequence>
<keyword evidence="3" id="KW-1185">Reference proteome</keyword>
<accession>A0AAD7B8J4</accession>
<gene>
    <name evidence="2" type="ORF">FB45DRAFT_1008820</name>
</gene>
<organism evidence="2 3">
    <name type="scientific">Roridomyces roridus</name>
    <dbReference type="NCBI Taxonomy" id="1738132"/>
    <lineage>
        <taxon>Eukaryota</taxon>
        <taxon>Fungi</taxon>
        <taxon>Dikarya</taxon>
        <taxon>Basidiomycota</taxon>
        <taxon>Agaricomycotina</taxon>
        <taxon>Agaricomycetes</taxon>
        <taxon>Agaricomycetidae</taxon>
        <taxon>Agaricales</taxon>
        <taxon>Marasmiineae</taxon>
        <taxon>Mycenaceae</taxon>
        <taxon>Roridomyces</taxon>
    </lineage>
</organism>
<evidence type="ECO:0000313" key="2">
    <source>
        <dbReference type="EMBL" id="KAJ7614059.1"/>
    </source>
</evidence>
<reference evidence="2" key="1">
    <citation type="submission" date="2023-03" db="EMBL/GenBank/DDBJ databases">
        <title>Massive genome expansion in bonnet fungi (Mycena s.s.) driven by repeated elements and novel gene families across ecological guilds.</title>
        <authorList>
            <consortium name="Lawrence Berkeley National Laboratory"/>
            <person name="Harder C.B."/>
            <person name="Miyauchi S."/>
            <person name="Viragh M."/>
            <person name="Kuo A."/>
            <person name="Thoen E."/>
            <person name="Andreopoulos B."/>
            <person name="Lu D."/>
            <person name="Skrede I."/>
            <person name="Drula E."/>
            <person name="Henrissat B."/>
            <person name="Morin E."/>
            <person name="Kohler A."/>
            <person name="Barry K."/>
            <person name="LaButti K."/>
            <person name="Morin E."/>
            <person name="Salamov A."/>
            <person name="Lipzen A."/>
            <person name="Mereny Z."/>
            <person name="Hegedus B."/>
            <person name="Baldrian P."/>
            <person name="Stursova M."/>
            <person name="Weitz H."/>
            <person name="Taylor A."/>
            <person name="Grigoriev I.V."/>
            <person name="Nagy L.G."/>
            <person name="Martin F."/>
            <person name="Kauserud H."/>
        </authorList>
    </citation>
    <scope>NUCLEOTIDE SEQUENCE</scope>
    <source>
        <strain evidence="2">9284</strain>
    </source>
</reference>
<protein>
    <submittedName>
        <fullName evidence="2">Uncharacterized protein</fullName>
    </submittedName>
</protein>
<evidence type="ECO:0000313" key="3">
    <source>
        <dbReference type="Proteomes" id="UP001221142"/>
    </source>
</evidence>
<proteinExistence type="predicted"/>
<feature type="region of interest" description="Disordered" evidence="1">
    <location>
        <begin position="179"/>
        <end position="237"/>
    </location>
</feature>
<name>A0AAD7B8J4_9AGAR</name>